<gene>
    <name evidence="1" type="ORF">D1012_09785</name>
</gene>
<keyword evidence="2" id="KW-1185">Reference proteome</keyword>
<dbReference type="SUPFAM" id="SSF52172">
    <property type="entry name" value="CheY-like"/>
    <property type="match status" value="1"/>
</dbReference>
<dbReference type="Gene3D" id="3.40.50.2300">
    <property type="match status" value="1"/>
</dbReference>
<evidence type="ECO:0000313" key="1">
    <source>
        <dbReference type="EMBL" id="RGP37494.1"/>
    </source>
</evidence>
<dbReference type="InterPro" id="IPR011006">
    <property type="entry name" value="CheY-like_superfamily"/>
</dbReference>
<reference evidence="1 2" key="1">
    <citation type="submission" date="2018-08" db="EMBL/GenBank/DDBJ databases">
        <title>Flavobacterium tibetense sp. nov., isolated from a wetland YonghuCo on Tibetan Plateau.</title>
        <authorList>
            <person name="Phurbu D."/>
            <person name="Lu H."/>
            <person name="Xing P."/>
        </authorList>
    </citation>
    <scope>NUCLEOTIDE SEQUENCE [LARGE SCALE GENOMIC DNA]</scope>
    <source>
        <strain evidence="1 2">DJC</strain>
    </source>
</reference>
<protein>
    <submittedName>
        <fullName evidence="1">Response regulator</fullName>
    </submittedName>
</protein>
<organism evidence="1 2">
    <name type="scientific">Pseudotabrizicola alkalilacus</name>
    <dbReference type="NCBI Taxonomy" id="2305252"/>
    <lineage>
        <taxon>Bacteria</taxon>
        <taxon>Pseudomonadati</taxon>
        <taxon>Pseudomonadota</taxon>
        <taxon>Alphaproteobacteria</taxon>
        <taxon>Rhodobacterales</taxon>
        <taxon>Paracoccaceae</taxon>
        <taxon>Pseudotabrizicola</taxon>
    </lineage>
</organism>
<evidence type="ECO:0000313" key="2">
    <source>
        <dbReference type="Proteomes" id="UP000284547"/>
    </source>
</evidence>
<proteinExistence type="predicted"/>
<dbReference type="EMBL" id="QWEY01000004">
    <property type="protein sequence ID" value="RGP37494.1"/>
    <property type="molecule type" value="Genomic_DNA"/>
</dbReference>
<dbReference type="AlphaFoldDB" id="A0A411Z359"/>
<name>A0A411Z359_9RHOB</name>
<sequence>MIVEDDFLIAADLADHFRAARAHVLGPFSTVAAALDHTAKAEMAVLDLNLRGHKVYPLADELMDAAVPFVFYSAQDLAAIPRRFAHIARLPKPLVAQEAATQLSRKLHEASIIALLPRLRLSARLILKDSLAADRLVEATLTLALVENRALGETPQLAEWLHVLMDKALKTRGRELMN</sequence>
<dbReference type="Proteomes" id="UP000284547">
    <property type="component" value="Unassembled WGS sequence"/>
</dbReference>
<comment type="caution">
    <text evidence="1">The sequence shown here is derived from an EMBL/GenBank/DDBJ whole genome shotgun (WGS) entry which is preliminary data.</text>
</comment>
<accession>A0A411Z359</accession>